<feature type="domain" description="HTH lysR-type" evidence="5">
    <location>
        <begin position="4"/>
        <end position="61"/>
    </location>
</feature>
<keyword evidence="9" id="KW-1185">Reference proteome</keyword>
<proteinExistence type="inferred from homology"/>
<dbReference type="InterPro" id="IPR050389">
    <property type="entry name" value="LysR-type_TF"/>
</dbReference>
<dbReference type="Proteomes" id="UP000626180">
    <property type="component" value="Unassembled WGS sequence"/>
</dbReference>
<keyword evidence="4" id="KW-0804">Transcription</keyword>
<evidence type="ECO:0000313" key="8">
    <source>
        <dbReference type="Proteomes" id="UP000250443"/>
    </source>
</evidence>
<dbReference type="Pfam" id="PF03466">
    <property type="entry name" value="LysR_substrate"/>
    <property type="match status" value="1"/>
</dbReference>
<evidence type="ECO:0000256" key="1">
    <source>
        <dbReference type="ARBA" id="ARBA00009437"/>
    </source>
</evidence>
<dbReference type="PRINTS" id="PR00039">
    <property type="entry name" value="HTHLYSR"/>
</dbReference>
<name>A0A2X2DJ41_PSELU</name>
<dbReference type="PROSITE" id="PS50931">
    <property type="entry name" value="HTH_LYSR"/>
    <property type="match status" value="1"/>
</dbReference>
<accession>A0A2X2DJ41</accession>
<dbReference type="CDD" id="cd08459">
    <property type="entry name" value="PBP2_DntR_NahR_LinR_like"/>
    <property type="match status" value="1"/>
</dbReference>
<dbReference type="AlphaFoldDB" id="A0A2X2DJ41"/>
<gene>
    <name evidence="7" type="primary">nodD2</name>
    <name evidence="6" type="ORF">IRZ65_10460</name>
    <name evidence="7" type="ORF">NCTC11842_04358</name>
</gene>
<sequence length="300" mass="33960">MGQIDLNLIRTFVTLYDSGSVTVAAERLFVTQPSVSYALARLRELFDDPLFVRNRDGMQPTSVARTLYATFKDALSRIEGTVEGIREFDPHKTARCFRIALSDLGEMALLPLILHRLNRLAPQAELEVVPLEIDQVNEWLSIGKVDAAICSRPLSSTGIVRQALIDERYVCLLSRKHSRIKRELTLEQFQRESHVLVTRASGHGMAEDVIERLGISRRIALRIPHFSVLPKIIPQTDLLVILPSQIATLFAAEHPLRICNLPFDVPSFKVTLHWHERSDTSVALRWFLELVAEAITQSRP</sequence>
<dbReference type="GO" id="GO:0003700">
    <property type="term" value="F:DNA-binding transcription factor activity"/>
    <property type="evidence" value="ECO:0007669"/>
    <property type="project" value="InterPro"/>
</dbReference>
<evidence type="ECO:0000259" key="5">
    <source>
        <dbReference type="PROSITE" id="PS50931"/>
    </source>
</evidence>
<evidence type="ECO:0000256" key="3">
    <source>
        <dbReference type="ARBA" id="ARBA00023125"/>
    </source>
</evidence>
<dbReference type="GO" id="GO:0003677">
    <property type="term" value="F:DNA binding"/>
    <property type="evidence" value="ECO:0007669"/>
    <property type="project" value="UniProtKB-KW"/>
</dbReference>
<dbReference type="InterPro" id="IPR005119">
    <property type="entry name" value="LysR_subst-bd"/>
</dbReference>
<dbReference type="InterPro" id="IPR036388">
    <property type="entry name" value="WH-like_DNA-bd_sf"/>
</dbReference>
<evidence type="ECO:0000313" key="6">
    <source>
        <dbReference type="EMBL" id="MBF8641106.1"/>
    </source>
</evidence>
<reference evidence="7 8" key="1">
    <citation type="submission" date="2018-06" db="EMBL/GenBank/DDBJ databases">
        <authorList>
            <consortium name="Pathogen Informatics"/>
            <person name="Doyle S."/>
        </authorList>
    </citation>
    <scope>NUCLEOTIDE SEQUENCE [LARGE SCALE GENOMIC DNA]</scope>
    <source>
        <strain evidence="7 8">NCTC11842</strain>
    </source>
</reference>
<dbReference type="PANTHER" id="PTHR30118:SF15">
    <property type="entry name" value="TRANSCRIPTIONAL REGULATORY PROTEIN"/>
    <property type="match status" value="1"/>
</dbReference>
<keyword evidence="3" id="KW-0238">DNA-binding</keyword>
<dbReference type="EMBL" id="JADMCD010000004">
    <property type="protein sequence ID" value="MBF8641106.1"/>
    <property type="molecule type" value="Genomic_DNA"/>
</dbReference>
<dbReference type="GeneID" id="300266727"/>
<evidence type="ECO:0000313" key="9">
    <source>
        <dbReference type="Proteomes" id="UP000626180"/>
    </source>
</evidence>
<dbReference type="RefSeq" id="WP_010796104.1">
    <property type="nucleotide sequence ID" value="NZ_CP069270.1"/>
</dbReference>
<organism evidence="7 8">
    <name type="scientific">Pseudomonas luteola</name>
    <dbReference type="NCBI Taxonomy" id="47886"/>
    <lineage>
        <taxon>Bacteria</taxon>
        <taxon>Pseudomonadati</taxon>
        <taxon>Pseudomonadota</taxon>
        <taxon>Gammaproteobacteria</taxon>
        <taxon>Pseudomonadales</taxon>
        <taxon>Pseudomonadaceae</taxon>
        <taxon>Pseudomonas</taxon>
    </lineage>
</organism>
<dbReference type="Gene3D" id="3.40.190.10">
    <property type="entry name" value="Periplasmic binding protein-like II"/>
    <property type="match status" value="2"/>
</dbReference>
<dbReference type="Gene3D" id="1.10.10.10">
    <property type="entry name" value="Winged helix-like DNA-binding domain superfamily/Winged helix DNA-binding domain"/>
    <property type="match status" value="1"/>
</dbReference>
<dbReference type="SUPFAM" id="SSF53850">
    <property type="entry name" value="Periplasmic binding protein-like II"/>
    <property type="match status" value="1"/>
</dbReference>
<dbReference type="PANTHER" id="PTHR30118">
    <property type="entry name" value="HTH-TYPE TRANSCRIPTIONAL REGULATOR LEUO-RELATED"/>
    <property type="match status" value="1"/>
</dbReference>
<reference evidence="6 9" key="2">
    <citation type="submission" date="2020-10" db="EMBL/GenBank/DDBJ databases">
        <title>Genome sequences of Pseudomonas isolates.</title>
        <authorList>
            <person name="Wessels L."/>
            <person name="Reich F."/>
            <person name="Hammerl J."/>
        </authorList>
    </citation>
    <scope>NUCLEOTIDE SEQUENCE [LARGE SCALE GENOMIC DNA]</scope>
    <source>
        <strain evidence="6 9">20-MO00624-0</strain>
    </source>
</reference>
<dbReference type="InterPro" id="IPR036390">
    <property type="entry name" value="WH_DNA-bd_sf"/>
</dbReference>
<protein>
    <submittedName>
        <fullName evidence="6 7">Transcriptional regulator</fullName>
    </submittedName>
</protein>
<comment type="similarity">
    <text evidence="1">Belongs to the LysR transcriptional regulatory family.</text>
</comment>
<dbReference type="SUPFAM" id="SSF46785">
    <property type="entry name" value="Winged helix' DNA-binding domain"/>
    <property type="match status" value="1"/>
</dbReference>
<dbReference type="Pfam" id="PF00126">
    <property type="entry name" value="HTH_1"/>
    <property type="match status" value="1"/>
</dbReference>
<dbReference type="EMBL" id="UAUF01000014">
    <property type="protein sequence ID" value="SPZ12245.1"/>
    <property type="molecule type" value="Genomic_DNA"/>
</dbReference>
<evidence type="ECO:0000313" key="7">
    <source>
        <dbReference type="EMBL" id="SPZ12245.1"/>
    </source>
</evidence>
<evidence type="ECO:0000256" key="2">
    <source>
        <dbReference type="ARBA" id="ARBA00023015"/>
    </source>
</evidence>
<evidence type="ECO:0000256" key="4">
    <source>
        <dbReference type="ARBA" id="ARBA00023163"/>
    </source>
</evidence>
<dbReference type="Proteomes" id="UP000250443">
    <property type="component" value="Unassembled WGS sequence"/>
</dbReference>
<dbReference type="InterPro" id="IPR000847">
    <property type="entry name" value="LysR_HTH_N"/>
</dbReference>
<keyword evidence="2" id="KW-0805">Transcription regulation</keyword>